<comment type="caution">
    <text evidence="1">The sequence shown here is derived from an EMBL/GenBank/DDBJ whole genome shotgun (WGS) entry which is preliminary data.</text>
</comment>
<proteinExistence type="predicted"/>
<dbReference type="Proteomes" id="UP000499080">
    <property type="component" value="Unassembled WGS sequence"/>
</dbReference>
<reference evidence="1 2" key="1">
    <citation type="journal article" date="2019" name="Sci. Rep.">
        <title>Orb-weaving spider Araneus ventricosus genome elucidates the spidroin gene catalogue.</title>
        <authorList>
            <person name="Kono N."/>
            <person name="Nakamura H."/>
            <person name="Ohtoshi R."/>
            <person name="Moran D.A.P."/>
            <person name="Shinohara A."/>
            <person name="Yoshida Y."/>
            <person name="Fujiwara M."/>
            <person name="Mori M."/>
            <person name="Tomita M."/>
            <person name="Arakawa K."/>
        </authorList>
    </citation>
    <scope>NUCLEOTIDE SEQUENCE [LARGE SCALE GENOMIC DNA]</scope>
</reference>
<accession>A0A4Y2B170</accession>
<dbReference type="AlphaFoldDB" id="A0A4Y2B170"/>
<evidence type="ECO:0000313" key="2">
    <source>
        <dbReference type="Proteomes" id="UP000499080"/>
    </source>
</evidence>
<protein>
    <submittedName>
        <fullName evidence="1">Uncharacterized protein</fullName>
    </submittedName>
</protein>
<name>A0A4Y2B170_ARAVE</name>
<organism evidence="1 2">
    <name type="scientific">Araneus ventricosus</name>
    <name type="common">Orbweaver spider</name>
    <name type="synonym">Epeira ventricosa</name>
    <dbReference type="NCBI Taxonomy" id="182803"/>
    <lineage>
        <taxon>Eukaryota</taxon>
        <taxon>Metazoa</taxon>
        <taxon>Ecdysozoa</taxon>
        <taxon>Arthropoda</taxon>
        <taxon>Chelicerata</taxon>
        <taxon>Arachnida</taxon>
        <taxon>Araneae</taxon>
        <taxon>Araneomorphae</taxon>
        <taxon>Entelegynae</taxon>
        <taxon>Araneoidea</taxon>
        <taxon>Araneidae</taxon>
        <taxon>Araneus</taxon>
    </lineage>
</organism>
<gene>
    <name evidence="1" type="ORF">AVEN_193193_1</name>
</gene>
<sequence>MNIGTLARTPVTGWGGEGMGKSSSGVGIGCDMCGAIYWSMRELLLFKFFSGYGRIEYGVTVKSLLLRWGQGSQTTRSGFSPANGLRYIISNRYDNHLERIV</sequence>
<dbReference type="EMBL" id="BGPR01000044">
    <property type="protein sequence ID" value="GBL85748.1"/>
    <property type="molecule type" value="Genomic_DNA"/>
</dbReference>
<evidence type="ECO:0000313" key="1">
    <source>
        <dbReference type="EMBL" id="GBL85748.1"/>
    </source>
</evidence>
<keyword evidence="2" id="KW-1185">Reference proteome</keyword>